<proteinExistence type="predicted"/>
<protein>
    <submittedName>
        <fullName evidence="1">Uncharacterized protein</fullName>
    </submittedName>
</protein>
<reference evidence="1 2" key="1">
    <citation type="journal article" date="2023" name="Insect Mol. Biol.">
        <title>Genome sequencing provides insights into the evolution of gene families encoding plant cell wall-degrading enzymes in longhorned beetles.</title>
        <authorList>
            <person name="Shin N.R."/>
            <person name="Okamura Y."/>
            <person name="Kirsch R."/>
            <person name="Pauchet Y."/>
        </authorList>
    </citation>
    <scope>NUCLEOTIDE SEQUENCE [LARGE SCALE GENOMIC DNA]</scope>
    <source>
        <strain evidence="1">EAD_L_NR</strain>
    </source>
</reference>
<evidence type="ECO:0000313" key="1">
    <source>
        <dbReference type="EMBL" id="KAJ8925927.1"/>
    </source>
</evidence>
<dbReference type="Proteomes" id="UP001159042">
    <property type="component" value="Unassembled WGS sequence"/>
</dbReference>
<keyword evidence="2" id="KW-1185">Reference proteome</keyword>
<dbReference type="GO" id="GO:0007096">
    <property type="term" value="P:regulation of exit from mitosis"/>
    <property type="evidence" value="ECO:0007669"/>
    <property type="project" value="InterPro"/>
</dbReference>
<dbReference type="InterPro" id="IPR009511">
    <property type="entry name" value="MAD1/Cdc20-bound-Mad2-bd"/>
</dbReference>
<dbReference type="AlphaFoldDB" id="A0AAV8WI56"/>
<sequence>MKPVELNSASDKPDQEDTVVYNCTDDSSINVEISEVLTPATCAFLINEILQGILYQKCQIPYPYTWLKSVVNRKRAKDSTSENAVKKINFSAASHFRIVSTAYDILENVMKGIIKEFSERGDCIKEVVFVIGPTPQCPKEIYTINITSLAKGHLERNHANSLCKYRQKILRNIFLCQRWMDAVDNSMTCTNTFIFLKTFVTPSGSPNVDSSENIFVPSRPLTFPSKTKHIKINLNYEQGEYRNCCDGFFVFEDVGGGEAGKQRQNSESTEAQETVSWYQSKDLFKGFKDCYINKVSASELW</sequence>
<dbReference type="Gene3D" id="3.30.900.20">
    <property type="match status" value="1"/>
</dbReference>
<dbReference type="PANTHER" id="PTHR15681:SF1">
    <property type="entry name" value="MAD2L1-BINDING PROTEIN"/>
    <property type="match status" value="1"/>
</dbReference>
<dbReference type="EMBL" id="JANEYG010000001">
    <property type="protein sequence ID" value="KAJ8925927.1"/>
    <property type="molecule type" value="Genomic_DNA"/>
</dbReference>
<organism evidence="1 2">
    <name type="scientific">Exocentrus adspersus</name>
    <dbReference type="NCBI Taxonomy" id="1586481"/>
    <lineage>
        <taxon>Eukaryota</taxon>
        <taxon>Metazoa</taxon>
        <taxon>Ecdysozoa</taxon>
        <taxon>Arthropoda</taxon>
        <taxon>Hexapoda</taxon>
        <taxon>Insecta</taxon>
        <taxon>Pterygota</taxon>
        <taxon>Neoptera</taxon>
        <taxon>Endopterygota</taxon>
        <taxon>Coleoptera</taxon>
        <taxon>Polyphaga</taxon>
        <taxon>Cucujiformia</taxon>
        <taxon>Chrysomeloidea</taxon>
        <taxon>Cerambycidae</taxon>
        <taxon>Lamiinae</taxon>
        <taxon>Acanthocinini</taxon>
        <taxon>Exocentrus</taxon>
    </lineage>
</organism>
<dbReference type="GO" id="GO:0005634">
    <property type="term" value="C:nucleus"/>
    <property type="evidence" value="ECO:0007669"/>
    <property type="project" value="InterPro"/>
</dbReference>
<comment type="caution">
    <text evidence="1">The sequence shown here is derived from an EMBL/GenBank/DDBJ whole genome shotgun (WGS) entry which is preliminary data.</text>
</comment>
<dbReference type="PANTHER" id="PTHR15681">
    <property type="entry name" value="MAD2L1-BINDING PROTEIN"/>
    <property type="match status" value="1"/>
</dbReference>
<gene>
    <name evidence="1" type="ORF">NQ315_009779</name>
</gene>
<evidence type="ECO:0000313" key="2">
    <source>
        <dbReference type="Proteomes" id="UP001159042"/>
    </source>
</evidence>
<name>A0AAV8WI56_9CUCU</name>
<dbReference type="InterPro" id="IPR053729">
    <property type="entry name" value="MAD2L1BP_domain_sf"/>
</dbReference>
<dbReference type="Pfam" id="PF06581">
    <property type="entry name" value="p31comet"/>
    <property type="match status" value="1"/>
</dbReference>
<accession>A0AAV8WI56</accession>